<sequence>MKKGYWITLFLLTLFSILIFWILKDIKNTKERGYTYTEYNIFSYYLNTSSVIKSVPRISNDYFFTSDGIIDKGFRDGSVTFCFINDWNKAYQQLREYTDKLDFPVYYGNSKVRDSEQYLEVYKYDNCLHITYSENYFLY</sequence>
<reference evidence="2" key="1">
    <citation type="submission" date="2020-11" db="EMBL/GenBank/DDBJ databases">
        <title>Enhanced detection system for hospital associated transmission using whole genome sequencing surveillance.</title>
        <authorList>
            <person name="Harrison L.H."/>
            <person name="Van Tyne D."/>
            <person name="Marsh J.W."/>
            <person name="Griffith M.P."/>
            <person name="Snyder D.J."/>
            <person name="Cooper V.S."/>
            <person name="Mustapha M."/>
        </authorList>
    </citation>
    <scope>NUCLEOTIDE SEQUENCE</scope>
    <source>
        <strain evidence="2">PR00070</strain>
    </source>
</reference>
<evidence type="ECO:0000313" key="3">
    <source>
        <dbReference type="Proteomes" id="UP000612266"/>
    </source>
</evidence>
<evidence type="ECO:0000256" key="1">
    <source>
        <dbReference type="SAM" id="Phobius"/>
    </source>
</evidence>
<comment type="caution">
    <text evidence="2">The sequence shown here is derived from an EMBL/GenBank/DDBJ whole genome shotgun (WGS) entry which is preliminary data.</text>
</comment>
<keyword evidence="1" id="KW-1133">Transmembrane helix</keyword>
<protein>
    <submittedName>
        <fullName evidence="2">Uncharacterized protein</fullName>
    </submittedName>
</protein>
<dbReference type="Proteomes" id="UP000612266">
    <property type="component" value="Unassembled WGS sequence"/>
</dbReference>
<feature type="transmembrane region" description="Helical" evidence="1">
    <location>
        <begin position="6"/>
        <end position="23"/>
    </location>
</feature>
<evidence type="ECO:0000313" key="2">
    <source>
        <dbReference type="EMBL" id="MBG2916040.1"/>
    </source>
</evidence>
<dbReference type="EMBL" id="JADSJR010000031">
    <property type="protein sequence ID" value="MBG2916040.1"/>
    <property type="molecule type" value="Genomic_DNA"/>
</dbReference>
<accession>A0A8I0WUB5</accession>
<dbReference type="AlphaFoldDB" id="A0A8I0WUB5"/>
<organism evidence="2 3">
    <name type="scientific">Proteus terrae subsp. cibarius</name>
    <dbReference type="NCBI Taxonomy" id="626774"/>
    <lineage>
        <taxon>Bacteria</taxon>
        <taxon>Pseudomonadati</taxon>
        <taxon>Pseudomonadota</taxon>
        <taxon>Gammaproteobacteria</taxon>
        <taxon>Enterobacterales</taxon>
        <taxon>Morganellaceae</taxon>
        <taxon>Proteus</taxon>
    </lineage>
</organism>
<dbReference type="RefSeq" id="WP_075674161.1">
    <property type="nucleotide sequence ID" value="NZ_JADSJR010000031.1"/>
</dbReference>
<keyword evidence="1" id="KW-0812">Transmembrane</keyword>
<proteinExistence type="predicted"/>
<gene>
    <name evidence="2" type="ORF">I4901_16865</name>
</gene>
<name>A0A8I0WUB5_9GAMM</name>
<keyword evidence="1" id="KW-0472">Membrane</keyword>